<dbReference type="Proteomes" id="UP001596303">
    <property type="component" value="Unassembled WGS sequence"/>
</dbReference>
<comment type="subcellular location">
    <subcellularLocation>
        <location evidence="1 8">Cell outer membrane</location>
        <topology evidence="1 8">Multi-pass membrane protein</topology>
    </subcellularLocation>
</comment>
<proteinExistence type="inferred from homology"/>
<evidence type="ECO:0000256" key="10">
    <source>
        <dbReference type="SAM" id="MobiDB-lite"/>
    </source>
</evidence>
<evidence type="ECO:0000256" key="3">
    <source>
        <dbReference type="ARBA" id="ARBA00022452"/>
    </source>
</evidence>
<reference evidence="15" key="1">
    <citation type="journal article" date="2019" name="Int. J. Syst. Evol. Microbiol.">
        <title>The Global Catalogue of Microorganisms (GCM) 10K type strain sequencing project: providing services to taxonomists for standard genome sequencing and annotation.</title>
        <authorList>
            <consortium name="The Broad Institute Genomics Platform"/>
            <consortium name="The Broad Institute Genome Sequencing Center for Infectious Disease"/>
            <person name="Wu L."/>
            <person name="Ma J."/>
        </authorList>
    </citation>
    <scope>NUCLEOTIDE SEQUENCE [LARGE SCALE GENOMIC DNA]</scope>
    <source>
        <strain evidence="15">CGMCC-1.15741</strain>
    </source>
</reference>
<dbReference type="EMBL" id="JBHSSW010000028">
    <property type="protein sequence ID" value="MFC6199403.1"/>
    <property type="molecule type" value="Genomic_DNA"/>
</dbReference>
<dbReference type="InterPro" id="IPR039426">
    <property type="entry name" value="TonB-dep_rcpt-like"/>
</dbReference>
<gene>
    <name evidence="14" type="ORF">ACFQDM_15055</name>
</gene>
<dbReference type="InterPro" id="IPR012910">
    <property type="entry name" value="Plug_dom"/>
</dbReference>
<dbReference type="SUPFAM" id="SSF56935">
    <property type="entry name" value="Porins"/>
    <property type="match status" value="1"/>
</dbReference>
<dbReference type="NCBIfam" id="TIGR01782">
    <property type="entry name" value="TonB-Xanth-Caul"/>
    <property type="match status" value="1"/>
</dbReference>
<comment type="similarity">
    <text evidence="8 9">Belongs to the TonB-dependent receptor family.</text>
</comment>
<feature type="compositionally biased region" description="Pro residues" evidence="10">
    <location>
        <begin position="102"/>
        <end position="111"/>
    </location>
</feature>
<evidence type="ECO:0000256" key="11">
    <source>
        <dbReference type="SAM" id="SignalP"/>
    </source>
</evidence>
<evidence type="ECO:0000256" key="1">
    <source>
        <dbReference type="ARBA" id="ARBA00004571"/>
    </source>
</evidence>
<keyword evidence="4 8" id="KW-0812">Transmembrane</keyword>
<feature type="region of interest" description="Disordered" evidence="10">
    <location>
        <begin position="97"/>
        <end position="116"/>
    </location>
</feature>
<dbReference type="PANTHER" id="PTHR40980:SF4">
    <property type="entry name" value="TONB-DEPENDENT RECEPTOR-LIKE BETA-BARREL DOMAIN-CONTAINING PROTEIN"/>
    <property type="match status" value="1"/>
</dbReference>
<evidence type="ECO:0000259" key="12">
    <source>
        <dbReference type="Pfam" id="PF00593"/>
    </source>
</evidence>
<dbReference type="Gene3D" id="2.40.170.20">
    <property type="entry name" value="TonB-dependent receptor, beta-barrel domain"/>
    <property type="match status" value="1"/>
</dbReference>
<keyword evidence="6 8" id="KW-0472">Membrane</keyword>
<dbReference type="Pfam" id="PF07715">
    <property type="entry name" value="Plug"/>
    <property type="match status" value="1"/>
</dbReference>
<organism evidence="14 15">
    <name type="scientific">Ponticaulis profundi</name>
    <dbReference type="NCBI Taxonomy" id="2665222"/>
    <lineage>
        <taxon>Bacteria</taxon>
        <taxon>Pseudomonadati</taxon>
        <taxon>Pseudomonadota</taxon>
        <taxon>Alphaproteobacteria</taxon>
        <taxon>Hyphomonadales</taxon>
        <taxon>Hyphomonadaceae</taxon>
        <taxon>Ponticaulis</taxon>
    </lineage>
</organism>
<keyword evidence="3 8" id="KW-1134">Transmembrane beta strand</keyword>
<evidence type="ECO:0000256" key="6">
    <source>
        <dbReference type="ARBA" id="ARBA00023136"/>
    </source>
</evidence>
<dbReference type="InterPro" id="IPR000531">
    <property type="entry name" value="Beta-barrel_TonB"/>
</dbReference>
<evidence type="ECO:0000259" key="13">
    <source>
        <dbReference type="Pfam" id="PF07715"/>
    </source>
</evidence>
<keyword evidence="14" id="KW-0675">Receptor</keyword>
<dbReference type="InterPro" id="IPR010104">
    <property type="entry name" value="TonB_rcpt_bac"/>
</dbReference>
<evidence type="ECO:0000256" key="9">
    <source>
        <dbReference type="RuleBase" id="RU003357"/>
    </source>
</evidence>
<dbReference type="PROSITE" id="PS52016">
    <property type="entry name" value="TONB_DEPENDENT_REC_3"/>
    <property type="match status" value="1"/>
</dbReference>
<evidence type="ECO:0000313" key="15">
    <source>
        <dbReference type="Proteomes" id="UP001596303"/>
    </source>
</evidence>
<accession>A0ABW1SDL5</accession>
<dbReference type="Pfam" id="PF00593">
    <property type="entry name" value="TonB_dep_Rec_b-barrel"/>
    <property type="match status" value="1"/>
</dbReference>
<feature type="signal peptide" evidence="11">
    <location>
        <begin position="1"/>
        <end position="16"/>
    </location>
</feature>
<dbReference type="InterPro" id="IPR037066">
    <property type="entry name" value="Plug_dom_sf"/>
</dbReference>
<dbReference type="Gene3D" id="2.170.130.10">
    <property type="entry name" value="TonB-dependent receptor, plug domain"/>
    <property type="match status" value="1"/>
</dbReference>
<protein>
    <submittedName>
        <fullName evidence="14">TonB-dependent receptor</fullName>
    </submittedName>
</protein>
<dbReference type="InterPro" id="IPR036942">
    <property type="entry name" value="Beta-barrel_TonB_sf"/>
</dbReference>
<dbReference type="RefSeq" id="WP_377380426.1">
    <property type="nucleotide sequence ID" value="NZ_JBHSSW010000028.1"/>
</dbReference>
<keyword evidence="2 8" id="KW-0813">Transport</keyword>
<feature type="chain" id="PRO_5045221099" evidence="11">
    <location>
        <begin position="17"/>
        <end position="1005"/>
    </location>
</feature>
<comment type="caution">
    <text evidence="14">The sequence shown here is derived from an EMBL/GenBank/DDBJ whole genome shotgun (WGS) entry which is preliminary data.</text>
</comment>
<keyword evidence="15" id="KW-1185">Reference proteome</keyword>
<sequence>MIVSTFALAFASSAFAETDKNRTHFVIEAGPLTTALRVLSEQANVPILARSDQITGLSTKAFAADDSIEFVLRKLLEPHGLSISKVGEGFAVIEAPITRASPPTPPPPLRKPSPVVTDEPLWDKELRASPVIVTGYRSSHKAAARQKREATQILDGVSQDTITLLPDLTTSDIARRIPGLSSIPKNGTDTTRQIEGHQNVLIRGIDANYIQATIDDLPFASASAGNRAADLSLFPPTSIRRVDAIKTLNAADDPHGLSGRLNLQTQSAFDYSIPSWVLRASVGENSTAGNLLDDQGANLRLDTFATNRIGEQGSLGVSFAASYEQFFSTSADRRPGAEDGSYLFYSSEPDNHQPVDEFHASTGFASPARSQLFLFESAQQRASALLKLEYKPSAKTSMSLTGGIFREHEKEIRHEHLVSVDADIPPIEQSDTSGIWTSGSIESGFVSQPAQTTSAMLLGHLKHQFDDRSALAISGSISSANVTEARNMSKFIRGMTPDGIVRLDSFAYTLGPGGTTLDFFDDEGANDPSTYASSYVREIKETTEQDLFHLRGSFEKPLGSNSNWTLEFGGALTFREQDFDLNYVEGDVFDVSACDKSDIRDCPLATFLRFVEDKRFGTSDPNVDFLLVNDSAVRGIWRDQGMPRTTDRTDSSLSSDYWLDERVSGAFSRLIYDDDRWRIEFGLRFDNTQSTVGYYLRDSRLPAEPDAAQYQPVTRNQSYQNLLPTLISRFELTDNIILRGGFSQTLGRPNIRDLTQGDSIGAPESGYVTIKRGNPDLQPLISNNFDASFEYYFGDRAGLLSAAFFYKDVQDLIFTRRTIIENYALDEDTLTAEIIQPVNANQANLYGLELSANVQFEDLLPAPFSNFSFTSNVTWTESDFVYVNTDGATRDPGGWINQPNLIANAQLAYETERFGANIAYNYVGEYLSNILSEDGDLYDTYALSRSVTDLQIRLNVTENLTLIGEVENLTAEGLGFNRRFPTGDLIATRAQRGRVAWIGARIKIF</sequence>
<evidence type="ECO:0000256" key="2">
    <source>
        <dbReference type="ARBA" id="ARBA00022448"/>
    </source>
</evidence>
<keyword evidence="11" id="KW-0732">Signal</keyword>
<keyword evidence="7 8" id="KW-0998">Cell outer membrane</keyword>
<dbReference type="PANTHER" id="PTHR40980">
    <property type="entry name" value="PLUG DOMAIN-CONTAINING PROTEIN"/>
    <property type="match status" value="1"/>
</dbReference>
<keyword evidence="5 9" id="KW-0798">TonB box</keyword>
<name>A0ABW1SDL5_9PROT</name>
<evidence type="ECO:0000256" key="4">
    <source>
        <dbReference type="ARBA" id="ARBA00022692"/>
    </source>
</evidence>
<evidence type="ECO:0000313" key="14">
    <source>
        <dbReference type="EMBL" id="MFC6199403.1"/>
    </source>
</evidence>
<evidence type="ECO:0000256" key="5">
    <source>
        <dbReference type="ARBA" id="ARBA00023077"/>
    </source>
</evidence>
<feature type="domain" description="TonB-dependent receptor plug" evidence="13">
    <location>
        <begin position="147"/>
        <end position="251"/>
    </location>
</feature>
<evidence type="ECO:0000256" key="7">
    <source>
        <dbReference type="ARBA" id="ARBA00023237"/>
    </source>
</evidence>
<dbReference type="Gene3D" id="3.55.50.30">
    <property type="match status" value="1"/>
</dbReference>
<evidence type="ECO:0000256" key="8">
    <source>
        <dbReference type="PROSITE-ProRule" id="PRU01360"/>
    </source>
</evidence>
<feature type="domain" description="TonB-dependent receptor-like beta-barrel" evidence="12">
    <location>
        <begin position="513"/>
        <end position="969"/>
    </location>
</feature>